<accession>E8RKU4</accession>
<organism evidence="3 4">
    <name type="scientific">Asticcacaulis excentricus (strain ATCC 15261 / DSM 4724 / KCTC 12464 / NCIMB 9791 / VKM B-1370 / CB 48)</name>
    <dbReference type="NCBI Taxonomy" id="573065"/>
    <lineage>
        <taxon>Bacteria</taxon>
        <taxon>Pseudomonadati</taxon>
        <taxon>Pseudomonadota</taxon>
        <taxon>Alphaproteobacteria</taxon>
        <taxon>Caulobacterales</taxon>
        <taxon>Caulobacteraceae</taxon>
        <taxon>Asticcacaulis</taxon>
    </lineage>
</organism>
<proteinExistence type="predicted"/>
<dbReference type="Pfam" id="PF03572">
    <property type="entry name" value="Peptidase_S41"/>
    <property type="match status" value="1"/>
</dbReference>
<dbReference type="InterPro" id="IPR005151">
    <property type="entry name" value="Tail-specific_protease"/>
</dbReference>
<dbReference type="eggNOG" id="COG0793">
    <property type="taxonomic scope" value="Bacteria"/>
</dbReference>
<feature type="chain" id="PRO_5003229840" evidence="1">
    <location>
        <begin position="21"/>
        <end position="490"/>
    </location>
</feature>
<evidence type="ECO:0000256" key="1">
    <source>
        <dbReference type="SAM" id="SignalP"/>
    </source>
</evidence>
<dbReference type="EMBL" id="CP002395">
    <property type="protein sequence ID" value="ADU12504.1"/>
    <property type="molecule type" value="Genomic_DNA"/>
</dbReference>
<dbReference type="SUPFAM" id="SSF52096">
    <property type="entry name" value="ClpP/crotonase"/>
    <property type="match status" value="1"/>
</dbReference>
<dbReference type="RefSeq" id="WP_013478338.1">
    <property type="nucleotide sequence ID" value="NC_014816.1"/>
</dbReference>
<dbReference type="PROSITE" id="PS51257">
    <property type="entry name" value="PROKAR_LIPOPROTEIN"/>
    <property type="match status" value="1"/>
</dbReference>
<dbReference type="HOGENOM" id="CLU_042250_0_0_5"/>
<dbReference type="Proteomes" id="UP000001492">
    <property type="component" value="Chromosome 1"/>
</dbReference>
<evidence type="ECO:0000313" key="4">
    <source>
        <dbReference type="Proteomes" id="UP000001492"/>
    </source>
</evidence>
<dbReference type="GO" id="GO:0006508">
    <property type="term" value="P:proteolysis"/>
    <property type="evidence" value="ECO:0007669"/>
    <property type="project" value="InterPro"/>
</dbReference>
<gene>
    <name evidence="3" type="ordered locus">Astex_0820</name>
</gene>
<reference evidence="4" key="1">
    <citation type="submission" date="2010-12" db="EMBL/GenBank/DDBJ databases">
        <title>Complete sequence of chromosome 1 of Asticcacaulis excentricus CB 48.</title>
        <authorList>
            <consortium name="US DOE Joint Genome Institute"/>
            <person name="Lucas S."/>
            <person name="Copeland A."/>
            <person name="Lapidus A."/>
            <person name="Cheng J.-F."/>
            <person name="Bruce D."/>
            <person name="Goodwin L."/>
            <person name="Pitluck S."/>
            <person name="Teshima H."/>
            <person name="Davenport K."/>
            <person name="Detter J.C."/>
            <person name="Han C."/>
            <person name="Tapia R."/>
            <person name="Land M."/>
            <person name="Hauser L."/>
            <person name="Jeffries C."/>
            <person name="Kyrpides N."/>
            <person name="Ivanova N."/>
            <person name="Ovchinnikova G."/>
            <person name="Brun Y.V."/>
            <person name="Woyke T."/>
        </authorList>
    </citation>
    <scope>NUCLEOTIDE SEQUENCE [LARGE SCALE GENOMIC DNA]</scope>
    <source>
        <strain evidence="4">ATCC 15261 / DSM 4724 / KCTC 12464 / NCIMB 9791 / VKM B-1370 / CB 48</strain>
    </source>
</reference>
<dbReference type="GO" id="GO:0008236">
    <property type="term" value="F:serine-type peptidase activity"/>
    <property type="evidence" value="ECO:0007669"/>
    <property type="project" value="InterPro"/>
</dbReference>
<dbReference type="KEGG" id="aex:Astex_0820"/>
<name>E8RKU4_ASTEC</name>
<dbReference type="AlphaFoldDB" id="E8RKU4"/>
<evidence type="ECO:0000259" key="2">
    <source>
        <dbReference type="Pfam" id="PF03572"/>
    </source>
</evidence>
<feature type="signal peptide" evidence="1">
    <location>
        <begin position="1"/>
        <end position="20"/>
    </location>
</feature>
<feature type="domain" description="Tail specific protease" evidence="2">
    <location>
        <begin position="260"/>
        <end position="444"/>
    </location>
</feature>
<sequence>MHRILLLAGFIAGTACAAQAQDAPPTEPVDWKARLEADVTAFHAAIMDSHPGPVDPLNPAFRPRAAAGLKQALERAKTVHTPGGWWWALRAYQASFDDGHVQLYGIGDGAKLNSTWPGFLTVWTGADQVVTARQEGRTDTPPMGAKLISCDGTKAGLLAEQRVGAFRGRWFLESQRVTYGDLLFVNTDNPYLKPLKTCRFATEAGTKTYRLTWAQLSNEDLGKYLKLTRPARDYRFGLRETEGTLWLSTPGFNGNTQSDDYRELTALIVALKADPARLNRVGRVVLDLRGNGGGSSQWGYEIARQIWGGEWTAAHEARGADAVDWRPSEANIATIAAFVADQKANSGSVEAIQWGERALAGMKAARDKGEVYWHDANEGEASQGSAGPQAPLFKGRVFVLTDTSCGSACLDAVDLWKALGAVQVGRETSADTLYMEVRDQTLPSGMAGIGVPMKVYRGRPRGNNEPQRPAHVFEGDMSNDAALLTWIKGL</sequence>
<protein>
    <submittedName>
        <fullName evidence="3">Peptidase S41</fullName>
    </submittedName>
</protein>
<keyword evidence="4" id="KW-1185">Reference proteome</keyword>
<dbReference type="Gene3D" id="3.90.226.10">
    <property type="entry name" value="2-enoyl-CoA Hydratase, Chain A, domain 1"/>
    <property type="match status" value="1"/>
</dbReference>
<dbReference type="InterPro" id="IPR029045">
    <property type="entry name" value="ClpP/crotonase-like_dom_sf"/>
</dbReference>
<evidence type="ECO:0000313" key="3">
    <source>
        <dbReference type="EMBL" id="ADU12504.1"/>
    </source>
</evidence>
<dbReference type="STRING" id="573065.Astex_0820"/>
<keyword evidence="1" id="KW-0732">Signal</keyword>